<dbReference type="EMBL" id="CAKOFQ010007135">
    <property type="protein sequence ID" value="CAH1992099.1"/>
    <property type="molecule type" value="Genomic_DNA"/>
</dbReference>
<accession>A0A9P0LEX1</accession>
<feature type="transmembrane region" description="Helical" evidence="6">
    <location>
        <begin position="27"/>
        <end position="51"/>
    </location>
</feature>
<dbReference type="InterPro" id="IPR016579">
    <property type="entry name" value="Synaptogyrin"/>
</dbReference>
<dbReference type="Pfam" id="PF01284">
    <property type="entry name" value="MARVEL"/>
    <property type="match status" value="1"/>
</dbReference>
<evidence type="ECO:0000259" key="7">
    <source>
        <dbReference type="PROSITE" id="PS51225"/>
    </source>
</evidence>
<evidence type="ECO:0000313" key="9">
    <source>
        <dbReference type="Proteomes" id="UP001152888"/>
    </source>
</evidence>
<organism evidence="8 9">
    <name type="scientific">Acanthoscelides obtectus</name>
    <name type="common">Bean weevil</name>
    <name type="synonym">Bruchus obtectus</name>
    <dbReference type="NCBI Taxonomy" id="200917"/>
    <lineage>
        <taxon>Eukaryota</taxon>
        <taxon>Metazoa</taxon>
        <taxon>Ecdysozoa</taxon>
        <taxon>Arthropoda</taxon>
        <taxon>Hexapoda</taxon>
        <taxon>Insecta</taxon>
        <taxon>Pterygota</taxon>
        <taxon>Neoptera</taxon>
        <taxon>Endopterygota</taxon>
        <taxon>Coleoptera</taxon>
        <taxon>Polyphaga</taxon>
        <taxon>Cucujiformia</taxon>
        <taxon>Chrysomeloidea</taxon>
        <taxon>Chrysomelidae</taxon>
        <taxon>Bruchinae</taxon>
        <taxon>Bruchini</taxon>
        <taxon>Acanthoscelides</taxon>
    </lineage>
</organism>
<dbReference type="PROSITE" id="PS51225">
    <property type="entry name" value="MARVEL"/>
    <property type="match status" value="1"/>
</dbReference>
<protein>
    <recommendedName>
        <fullName evidence="6">Synaptogyrin</fullName>
    </recommendedName>
</protein>
<dbReference type="PIRSF" id="PIRSF011282">
    <property type="entry name" value="Synaptogyrin"/>
    <property type="match status" value="1"/>
</dbReference>
<feature type="transmembrane region" description="Helical" evidence="6">
    <location>
        <begin position="149"/>
        <end position="168"/>
    </location>
</feature>
<reference evidence="8" key="1">
    <citation type="submission" date="2022-03" db="EMBL/GenBank/DDBJ databases">
        <authorList>
            <person name="Sayadi A."/>
        </authorList>
    </citation>
    <scope>NUCLEOTIDE SEQUENCE</scope>
</reference>
<feature type="domain" description="MARVEL" evidence="7">
    <location>
        <begin position="21"/>
        <end position="172"/>
    </location>
</feature>
<comment type="subcellular location">
    <subcellularLocation>
        <location evidence="1 6">Membrane</location>
        <topology evidence="1 6">Multi-pass membrane protein</topology>
    </subcellularLocation>
</comment>
<proteinExistence type="inferred from homology"/>
<keyword evidence="9" id="KW-1185">Reference proteome</keyword>
<sequence>MEGGGAYGGGKAGGAFDPITFVQRPHVILRAVCWLFAVIVFGCISSQGWRYDKVTKRQQCLYNDDTNACNYGVGISVIAFLASMAFLAGEYLFEQMSSVKTRKHFVMVDLGFSAFWSFLYFVGFCYLTNAWGKSVTPPDGVGVSNVRAAIAFCFFAMFGWAGSAFLAYQRFRQGVDAAFATNYEADSNMQASYPSYPGATDTMEQQYQEPPFSGGTNQRELSLIFTDGDRINTS</sequence>
<name>A0A9P0LEX1_ACAOB</name>
<feature type="transmembrane region" description="Helical" evidence="6">
    <location>
        <begin position="71"/>
        <end position="93"/>
    </location>
</feature>
<dbReference type="AlphaFoldDB" id="A0A9P0LEX1"/>
<dbReference type="PANTHER" id="PTHR10838:SF20">
    <property type="entry name" value="SYNAPTOGYRIN"/>
    <property type="match status" value="1"/>
</dbReference>
<evidence type="ECO:0000256" key="4">
    <source>
        <dbReference type="ARBA" id="ARBA00022989"/>
    </source>
</evidence>
<evidence type="ECO:0000256" key="5">
    <source>
        <dbReference type="ARBA" id="ARBA00023136"/>
    </source>
</evidence>
<keyword evidence="3 6" id="KW-0812">Transmembrane</keyword>
<evidence type="ECO:0000313" key="8">
    <source>
        <dbReference type="EMBL" id="CAH1992099.1"/>
    </source>
</evidence>
<evidence type="ECO:0000256" key="1">
    <source>
        <dbReference type="ARBA" id="ARBA00004141"/>
    </source>
</evidence>
<comment type="similarity">
    <text evidence="2 6">Belongs to the synaptogyrin family.</text>
</comment>
<evidence type="ECO:0000256" key="2">
    <source>
        <dbReference type="ARBA" id="ARBA00010252"/>
    </source>
</evidence>
<dbReference type="PANTHER" id="PTHR10838">
    <property type="entry name" value="SYNAPTOGYRIN"/>
    <property type="match status" value="1"/>
</dbReference>
<keyword evidence="5 6" id="KW-0472">Membrane</keyword>
<feature type="transmembrane region" description="Helical" evidence="6">
    <location>
        <begin position="105"/>
        <end position="129"/>
    </location>
</feature>
<keyword evidence="4 6" id="KW-1133">Transmembrane helix</keyword>
<evidence type="ECO:0000256" key="6">
    <source>
        <dbReference type="PIRNR" id="PIRNR011282"/>
    </source>
</evidence>
<dbReference type="GO" id="GO:0030672">
    <property type="term" value="C:synaptic vesicle membrane"/>
    <property type="evidence" value="ECO:0007669"/>
    <property type="project" value="TreeGrafter"/>
</dbReference>
<dbReference type="OrthoDB" id="10041611at2759"/>
<gene>
    <name evidence="8" type="ORF">ACAOBT_LOCUS20671</name>
</gene>
<dbReference type="InterPro" id="IPR008253">
    <property type="entry name" value="Marvel"/>
</dbReference>
<dbReference type="GO" id="GO:0031594">
    <property type="term" value="C:neuromuscular junction"/>
    <property type="evidence" value="ECO:0007669"/>
    <property type="project" value="TreeGrafter"/>
</dbReference>
<dbReference type="Proteomes" id="UP001152888">
    <property type="component" value="Unassembled WGS sequence"/>
</dbReference>
<comment type="caution">
    <text evidence="8">The sequence shown here is derived from an EMBL/GenBank/DDBJ whole genome shotgun (WGS) entry which is preliminary data.</text>
</comment>
<evidence type="ECO:0000256" key="3">
    <source>
        <dbReference type="ARBA" id="ARBA00022692"/>
    </source>
</evidence>